<sequence length="121" mass="13933">MKSNKQVKQMITDVTLQGRKAIWFGEESEIFAAKNLEQLENEFGEKEEFPDAYGNVVSADWRFWWKPCLCEKDYKNGKYITHGQPAYNRQGELTVAFEYLPLICGVYGNTNDVAQVSSSYT</sequence>
<evidence type="ECO:0000313" key="1">
    <source>
        <dbReference type="EMBL" id="NBI54681.1"/>
    </source>
</evidence>
<keyword evidence="2" id="KW-1185">Reference proteome</keyword>
<reference evidence="1 2" key="1">
    <citation type="journal article" date="2017" name="Int. J. Syst. Evol. Microbiol.">
        <title>Photobacterium alginatilyticum sp. nov., a marine bacterium isolated from bottom seawater.</title>
        <authorList>
            <person name="Wang X."/>
            <person name="Wang Y."/>
            <person name="Yang X."/>
            <person name="Sun H."/>
            <person name="Li B."/>
            <person name="Zhang X.H."/>
        </authorList>
    </citation>
    <scope>NUCLEOTIDE SEQUENCE [LARGE SCALE GENOMIC DNA]</scope>
    <source>
        <strain evidence="1 2">P03D4</strain>
    </source>
</reference>
<accession>A0ABW9YN73</accession>
<name>A0ABW9YN73_9GAMM</name>
<dbReference type="EMBL" id="RSEJ01000022">
    <property type="protein sequence ID" value="NBI54681.1"/>
    <property type="molecule type" value="Genomic_DNA"/>
</dbReference>
<dbReference type="Proteomes" id="UP000738517">
    <property type="component" value="Unassembled WGS sequence"/>
</dbReference>
<gene>
    <name evidence="1" type="ORF">EIZ48_19385</name>
</gene>
<evidence type="ECO:0000313" key="2">
    <source>
        <dbReference type="Proteomes" id="UP000738517"/>
    </source>
</evidence>
<comment type="caution">
    <text evidence="1">The sequence shown here is derived from an EMBL/GenBank/DDBJ whole genome shotgun (WGS) entry which is preliminary data.</text>
</comment>
<protein>
    <submittedName>
        <fullName evidence="1">Uncharacterized protein</fullName>
    </submittedName>
</protein>
<proteinExistence type="predicted"/>
<organism evidence="1 2">
    <name type="scientific">Photobacterium alginatilyticum</name>
    <dbReference type="NCBI Taxonomy" id="1775171"/>
    <lineage>
        <taxon>Bacteria</taxon>
        <taxon>Pseudomonadati</taxon>
        <taxon>Pseudomonadota</taxon>
        <taxon>Gammaproteobacteria</taxon>
        <taxon>Vibrionales</taxon>
        <taxon>Vibrionaceae</taxon>
        <taxon>Photobacterium</taxon>
    </lineage>
</organism>
<dbReference type="RefSeq" id="WP_160654972.1">
    <property type="nucleotide sequence ID" value="NZ_RSEJ01000022.1"/>
</dbReference>